<evidence type="ECO:0000313" key="2">
    <source>
        <dbReference type="Proteomes" id="UP000291591"/>
    </source>
</evidence>
<name>A0A4Q7UWV5_PSEST</name>
<reference evidence="1 2" key="1">
    <citation type="submission" date="2019-02" db="EMBL/GenBank/DDBJ databases">
        <title>Sequencing the genomes of 1000 actinobacteria strains.</title>
        <authorList>
            <person name="Klenk H.-P."/>
        </authorList>
    </citation>
    <scope>NUCLEOTIDE SEQUENCE [LARGE SCALE GENOMIC DNA]</scope>
    <source>
        <strain evidence="1 2">DSM 45779</strain>
    </source>
</reference>
<dbReference type="RefSeq" id="WP_130289857.1">
    <property type="nucleotide sequence ID" value="NZ_SHKL01000001.1"/>
</dbReference>
<dbReference type="EMBL" id="SHKL01000001">
    <property type="protein sequence ID" value="RZT85391.1"/>
    <property type="molecule type" value="Genomic_DNA"/>
</dbReference>
<protein>
    <submittedName>
        <fullName evidence="1">Uncharacterized protein</fullName>
    </submittedName>
</protein>
<comment type="caution">
    <text evidence="1">The sequence shown here is derived from an EMBL/GenBank/DDBJ whole genome shotgun (WGS) entry which is preliminary data.</text>
</comment>
<organism evidence="1 2">
    <name type="scientific">Pseudonocardia sediminis</name>
    <dbReference type="NCBI Taxonomy" id="1397368"/>
    <lineage>
        <taxon>Bacteria</taxon>
        <taxon>Bacillati</taxon>
        <taxon>Actinomycetota</taxon>
        <taxon>Actinomycetes</taxon>
        <taxon>Pseudonocardiales</taxon>
        <taxon>Pseudonocardiaceae</taxon>
        <taxon>Pseudonocardia</taxon>
    </lineage>
</organism>
<sequence length="85" mass="8469">MRNGAKTKAALIAPKGPATCVDVRGNTAGFLYPLEEGSRPAPLVGQNILITVVDGGPGGQDAIGFLPTGIDPGSCAPNVATLPLT</sequence>
<gene>
    <name evidence="1" type="ORF">EV383_2256</name>
</gene>
<evidence type="ECO:0000313" key="1">
    <source>
        <dbReference type="EMBL" id="RZT85391.1"/>
    </source>
</evidence>
<dbReference type="AlphaFoldDB" id="A0A4Q7UWV5"/>
<keyword evidence="2" id="KW-1185">Reference proteome</keyword>
<dbReference type="Proteomes" id="UP000291591">
    <property type="component" value="Unassembled WGS sequence"/>
</dbReference>
<proteinExistence type="predicted"/>
<accession>A0A4Q7UWV5</accession>
<dbReference type="OrthoDB" id="4376744at2"/>